<dbReference type="PANTHER" id="PTHR43133:SF8">
    <property type="entry name" value="RNA POLYMERASE SIGMA FACTOR HI_1459-RELATED"/>
    <property type="match status" value="1"/>
</dbReference>
<evidence type="ECO:0000256" key="2">
    <source>
        <dbReference type="ARBA" id="ARBA00023015"/>
    </source>
</evidence>
<evidence type="ECO:0000313" key="8">
    <source>
        <dbReference type="EMBL" id="QEG02289.1"/>
    </source>
</evidence>
<keyword evidence="5" id="KW-0804">Transcription</keyword>
<dbReference type="Proteomes" id="UP000321353">
    <property type="component" value="Chromosome"/>
</dbReference>
<dbReference type="PANTHER" id="PTHR43133">
    <property type="entry name" value="RNA POLYMERASE ECF-TYPE SIGMA FACTO"/>
    <property type="match status" value="1"/>
</dbReference>
<dbReference type="NCBIfam" id="TIGR02937">
    <property type="entry name" value="sigma70-ECF"/>
    <property type="match status" value="1"/>
</dbReference>
<dbReference type="Pfam" id="PF07638">
    <property type="entry name" value="Sigma70_ECF"/>
    <property type="match status" value="1"/>
</dbReference>
<evidence type="ECO:0000256" key="6">
    <source>
        <dbReference type="SAM" id="MobiDB-lite"/>
    </source>
</evidence>
<dbReference type="SUPFAM" id="SSF88659">
    <property type="entry name" value="Sigma3 and sigma4 domains of RNA polymerase sigma factors"/>
    <property type="match status" value="1"/>
</dbReference>
<protein>
    <submittedName>
        <fullName evidence="8">RNA polymerase sigma factor RpoE</fullName>
    </submittedName>
</protein>
<dbReference type="InterPro" id="IPR053812">
    <property type="entry name" value="HTH_Sigma70_ECF-like"/>
</dbReference>
<gene>
    <name evidence="8" type="ORF">Mal15_63750</name>
</gene>
<sequence length="205" mass="23677">MPDPTDVTRWIDQVKDGNSVAAVELWHHYYDRLIRAVRNRLRGQNRGASDEEDIVVSVFESFYRAAGQGRFPEMSDRDDLWRLLLKMSARKVIDKRRREQRQRRGDGNQPRSLAANRGDEDAIIDVIGDEPTPEMVAMMAESLQRLLSHLGEGQMREIAVGKMEGFSNAELATRLNCSERTIERRLHLIRETCQQQLMDEDESAH</sequence>
<dbReference type="GO" id="GO:0003677">
    <property type="term" value="F:DNA binding"/>
    <property type="evidence" value="ECO:0007669"/>
    <property type="project" value="UniProtKB-KW"/>
</dbReference>
<dbReference type="SUPFAM" id="SSF88946">
    <property type="entry name" value="Sigma2 domain of RNA polymerase sigma factors"/>
    <property type="match status" value="1"/>
</dbReference>
<evidence type="ECO:0000256" key="1">
    <source>
        <dbReference type="ARBA" id="ARBA00010641"/>
    </source>
</evidence>
<evidence type="ECO:0000256" key="5">
    <source>
        <dbReference type="ARBA" id="ARBA00023163"/>
    </source>
</evidence>
<feature type="region of interest" description="Disordered" evidence="6">
    <location>
        <begin position="95"/>
        <end position="115"/>
    </location>
</feature>
<keyword evidence="4" id="KW-0238">DNA-binding</keyword>
<proteinExistence type="inferred from homology"/>
<dbReference type="Gene3D" id="1.10.1740.10">
    <property type="match status" value="1"/>
</dbReference>
<dbReference type="InterPro" id="IPR039425">
    <property type="entry name" value="RNA_pol_sigma-70-like"/>
</dbReference>
<keyword evidence="3" id="KW-0731">Sigma factor</keyword>
<dbReference type="InterPro" id="IPR014284">
    <property type="entry name" value="RNA_pol_sigma-70_dom"/>
</dbReference>
<dbReference type="GO" id="GO:0016987">
    <property type="term" value="F:sigma factor activity"/>
    <property type="evidence" value="ECO:0007669"/>
    <property type="project" value="UniProtKB-KW"/>
</dbReference>
<dbReference type="InterPro" id="IPR013325">
    <property type="entry name" value="RNA_pol_sigma_r2"/>
</dbReference>
<feature type="domain" description="RNA polymerase sigma-70 ECF-like HTH" evidence="7">
    <location>
        <begin position="5"/>
        <end position="198"/>
    </location>
</feature>
<dbReference type="GO" id="GO:0006352">
    <property type="term" value="P:DNA-templated transcription initiation"/>
    <property type="evidence" value="ECO:0007669"/>
    <property type="project" value="InterPro"/>
</dbReference>
<dbReference type="EMBL" id="CP036264">
    <property type="protein sequence ID" value="QEG02289.1"/>
    <property type="molecule type" value="Genomic_DNA"/>
</dbReference>
<dbReference type="Gene3D" id="1.10.10.10">
    <property type="entry name" value="Winged helix-like DNA-binding domain superfamily/Winged helix DNA-binding domain"/>
    <property type="match status" value="1"/>
</dbReference>
<dbReference type="AlphaFoldDB" id="A0A5B9MLR3"/>
<accession>A0A5B9MLR3</accession>
<dbReference type="InterPro" id="IPR036388">
    <property type="entry name" value="WH-like_DNA-bd_sf"/>
</dbReference>
<evidence type="ECO:0000259" key="7">
    <source>
        <dbReference type="Pfam" id="PF07638"/>
    </source>
</evidence>
<organism evidence="8 9">
    <name type="scientific">Stieleria maiorica</name>
    <dbReference type="NCBI Taxonomy" id="2795974"/>
    <lineage>
        <taxon>Bacteria</taxon>
        <taxon>Pseudomonadati</taxon>
        <taxon>Planctomycetota</taxon>
        <taxon>Planctomycetia</taxon>
        <taxon>Pirellulales</taxon>
        <taxon>Pirellulaceae</taxon>
        <taxon>Stieleria</taxon>
    </lineage>
</organism>
<evidence type="ECO:0000256" key="4">
    <source>
        <dbReference type="ARBA" id="ARBA00023125"/>
    </source>
</evidence>
<name>A0A5B9MLR3_9BACT</name>
<comment type="similarity">
    <text evidence="1">Belongs to the sigma-70 factor family. ECF subfamily.</text>
</comment>
<dbReference type="InterPro" id="IPR013324">
    <property type="entry name" value="RNA_pol_sigma_r3/r4-like"/>
</dbReference>
<evidence type="ECO:0000256" key="3">
    <source>
        <dbReference type="ARBA" id="ARBA00023082"/>
    </source>
</evidence>
<keyword evidence="2" id="KW-0805">Transcription regulation</keyword>
<keyword evidence="9" id="KW-1185">Reference proteome</keyword>
<evidence type="ECO:0000313" key="9">
    <source>
        <dbReference type="Proteomes" id="UP000321353"/>
    </source>
</evidence>
<reference evidence="8 9" key="1">
    <citation type="submission" date="2019-02" db="EMBL/GenBank/DDBJ databases">
        <title>Planctomycetal bacteria perform biofilm scaping via a novel small molecule.</title>
        <authorList>
            <person name="Jeske O."/>
            <person name="Boedeker C."/>
            <person name="Wiegand S."/>
            <person name="Breitling P."/>
            <person name="Kallscheuer N."/>
            <person name="Jogler M."/>
            <person name="Rohde M."/>
            <person name="Petersen J."/>
            <person name="Medema M.H."/>
            <person name="Surup F."/>
            <person name="Jogler C."/>
        </authorList>
    </citation>
    <scope>NUCLEOTIDE SEQUENCE [LARGE SCALE GENOMIC DNA]</scope>
    <source>
        <strain evidence="8 9">Mal15</strain>
    </source>
</reference>
<dbReference type="RefSeq" id="WP_147871252.1">
    <property type="nucleotide sequence ID" value="NZ_CP036264.1"/>
</dbReference>
<dbReference type="KEGG" id="smam:Mal15_63750"/>